<evidence type="ECO:0000313" key="1">
    <source>
        <dbReference type="EMBL" id="MFB9905744.1"/>
    </source>
</evidence>
<gene>
    <name evidence="1" type="ORF">ACFFQA_17560</name>
</gene>
<keyword evidence="2" id="KW-1185">Reference proteome</keyword>
<dbReference type="EMBL" id="JBHLZU010000015">
    <property type="protein sequence ID" value="MFB9905744.1"/>
    <property type="molecule type" value="Genomic_DNA"/>
</dbReference>
<evidence type="ECO:0008006" key="3">
    <source>
        <dbReference type="Google" id="ProtNLM"/>
    </source>
</evidence>
<dbReference type="InterPro" id="IPR041289">
    <property type="entry name" value="Bact_RF_family3"/>
</dbReference>
<comment type="caution">
    <text evidence="1">The sequence shown here is derived from an EMBL/GenBank/DDBJ whole genome shotgun (WGS) entry which is preliminary data.</text>
</comment>
<reference evidence="1 2" key="1">
    <citation type="submission" date="2024-09" db="EMBL/GenBank/DDBJ databases">
        <authorList>
            <person name="Sun Q."/>
            <person name="Mori K."/>
        </authorList>
    </citation>
    <scope>NUCLEOTIDE SEQUENCE [LARGE SCALE GENOMIC DNA]</scope>
    <source>
        <strain evidence="1 2">TBRC 7907</strain>
    </source>
</reference>
<dbReference type="Pfam" id="PF18845">
    <property type="entry name" value="baeRF_family3"/>
    <property type="match status" value="1"/>
</dbReference>
<evidence type="ECO:0000313" key="2">
    <source>
        <dbReference type="Proteomes" id="UP001589693"/>
    </source>
</evidence>
<protein>
    <recommendedName>
        <fullName evidence="3">Peptide chain release factor 1</fullName>
    </recommendedName>
</protein>
<sequence>MDPFSRHDLDTLIRQPQSHSVSLYLPTHRAGPETQQDPIDLTNLIRRAEADLVRGGLRRVAALGILHPARTLVDNAEFWRERADGLAVFLRRGWWRSFRLPVTFDEAVMVSDRFRVYPLLQLFTGDDRFFVLALSENEARLYRGSRSGMHTVPVPDMPHGVKDALRYDEPLRQGGHRLGEIGVVKVRAVIHGKGLGDEVQKERLGRYLYAVSNAVDARLTKQRCPLVLAGVDYIRAAYRDITDYQHVLDTGVAGSPDRVPPAQLHTRAWELVEPVAARDRNDAAARYEKTAGTGLASDDINDVTAAAESGRVEVLFLPTEQPERELEPLESAAVHTIRTGGTVYVVSTTDMPGQGPLAALFRY</sequence>
<accession>A0ABV6A1D7</accession>
<dbReference type="Proteomes" id="UP001589693">
    <property type="component" value="Unassembled WGS sequence"/>
</dbReference>
<organism evidence="1 2">
    <name type="scientific">Allokutzneria oryzae</name>
    <dbReference type="NCBI Taxonomy" id="1378989"/>
    <lineage>
        <taxon>Bacteria</taxon>
        <taxon>Bacillati</taxon>
        <taxon>Actinomycetota</taxon>
        <taxon>Actinomycetes</taxon>
        <taxon>Pseudonocardiales</taxon>
        <taxon>Pseudonocardiaceae</taxon>
        <taxon>Allokutzneria</taxon>
    </lineage>
</organism>
<name>A0ABV6A1D7_9PSEU</name>
<dbReference type="RefSeq" id="WP_377853065.1">
    <property type="nucleotide sequence ID" value="NZ_JBHLZU010000015.1"/>
</dbReference>
<proteinExistence type="predicted"/>